<dbReference type="SMART" id="SM00052">
    <property type="entry name" value="EAL"/>
    <property type="match status" value="1"/>
</dbReference>
<dbReference type="SMART" id="SM00267">
    <property type="entry name" value="GGDEF"/>
    <property type="match status" value="1"/>
</dbReference>
<dbReference type="PANTHER" id="PTHR33121">
    <property type="entry name" value="CYCLIC DI-GMP PHOSPHODIESTERASE PDEF"/>
    <property type="match status" value="1"/>
</dbReference>
<reference evidence="5 6" key="1">
    <citation type="submission" date="2024-04" db="EMBL/GenBank/DDBJ databases">
        <title>Novel species of the genus Ideonella isolated from streams.</title>
        <authorList>
            <person name="Lu H."/>
        </authorList>
    </citation>
    <scope>NUCLEOTIDE SEQUENCE [LARGE SCALE GENOMIC DNA]</scope>
    <source>
        <strain evidence="5 6">DXS22W</strain>
    </source>
</reference>
<dbReference type="InterPro" id="IPR029787">
    <property type="entry name" value="Nucleotide_cyclase"/>
</dbReference>
<dbReference type="SUPFAM" id="SSF55073">
    <property type="entry name" value="Nucleotide cyclase"/>
    <property type="match status" value="1"/>
</dbReference>
<keyword evidence="6" id="KW-1185">Reference proteome</keyword>
<dbReference type="InterPro" id="IPR035919">
    <property type="entry name" value="EAL_sf"/>
</dbReference>
<dbReference type="RefSeq" id="WP_341412173.1">
    <property type="nucleotide sequence ID" value="NZ_JBBUTH010000009.1"/>
</dbReference>
<gene>
    <name evidence="5" type="ORF">AACH10_19600</name>
</gene>
<dbReference type="InterPro" id="IPR003660">
    <property type="entry name" value="HAMP_dom"/>
</dbReference>
<keyword evidence="1" id="KW-1133">Transmembrane helix</keyword>
<evidence type="ECO:0000256" key="1">
    <source>
        <dbReference type="SAM" id="Phobius"/>
    </source>
</evidence>
<dbReference type="InterPro" id="IPR050706">
    <property type="entry name" value="Cyclic-di-GMP_PDE-like"/>
</dbReference>
<dbReference type="NCBIfam" id="TIGR00254">
    <property type="entry name" value="GGDEF"/>
    <property type="match status" value="1"/>
</dbReference>
<dbReference type="SUPFAM" id="SSF141868">
    <property type="entry name" value="EAL domain-like"/>
    <property type="match status" value="1"/>
</dbReference>
<evidence type="ECO:0000259" key="4">
    <source>
        <dbReference type="PROSITE" id="PS50887"/>
    </source>
</evidence>
<dbReference type="InterPro" id="IPR001633">
    <property type="entry name" value="EAL_dom"/>
</dbReference>
<dbReference type="PANTHER" id="PTHR33121:SF79">
    <property type="entry name" value="CYCLIC DI-GMP PHOSPHODIESTERASE PDED-RELATED"/>
    <property type="match status" value="1"/>
</dbReference>
<evidence type="ECO:0000259" key="3">
    <source>
        <dbReference type="PROSITE" id="PS50885"/>
    </source>
</evidence>
<feature type="transmembrane region" description="Helical" evidence="1">
    <location>
        <begin position="140"/>
        <end position="163"/>
    </location>
</feature>
<keyword evidence="1" id="KW-0472">Membrane</keyword>
<organism evidence="5 6">
    <name type="scientific">Pseudaquabacterium inlustre</name>
    <dbReference type="NCBI Taxonomy" id="2984192"/>
    <lineage>
        <taxon>Bacteria</taxon>
        <taxon>Pseudomonadati</taxon>
        <taxon>Pseudomonadota</taxon>
        <taxon>Betaproteobacteria</taxon>
        <taxon>Burkholderiales</taxon>
        <taxon>Sphaerotilaceae</taxon>
        <taxon>Pseudaquabacterium</taxon>
    </lineage>
</organism>
<feature type="domain" description="HAMP" evidence="3">
    <location>
        <begin position="168"/>
        <end position="219"/>
    </location>
</feature>
<dbReference type="Pfam" id="PF00990">
    <property type="entry name" value="GGDEF"/>
    <property type="match status" value="1"/>
</dbReference>
<dbReference type="InterPro" id="IPR000160">
    <property type="entry name" value="GGDEF_dom"/>
</dbReference>
<sequence length="648" mass="68915">MPALSEPQRRLALALAAPLLAALLLALALGGLVRRDIERQHTMATAALADTLARTGGALPQRLAQLPGWAVAGAWRRAEVRDGTGRLLAQAQGPHPVPLSPHWFEQALRLPAEPPPRGLQVDGQVLQVQAWVDPTHALGLLWQALQVLALAAPAAMLAVAALFARQRQRLARAVDDTLAVTERLGDAAYRPLTHAEVPELAPLARGLDRLHERLRALYALQATQLEALRLQAHHDLLTGLANRRHFIAGLEALLRSDDAPPQATLVLLRLLDLAGLNRRLGRRSADRVLQAVAQVLQNYPQRVAHCLIGRLDGGDFALLLPTAGVGADTTQALRAAVAAGLVAVDPQARVVVTSIELRPAQGGDQVLAVADLALREAESEAGLAAPEPEVEPGGAASEVLATDDETTGWHRRLMRALSQGRVRLGEFPVCTPDGRTLMIDSPLRVQLVAGGPFEPAARWLSQAVRSQLSVAIDERALMLALAAIARDGQARCINFAAASVVSNVFVDSVTRRLASAPEAACRLWVDLPETLAVESPQRVRELSRRWRPLGVMLGLEHAGAALSADQGLPDLGLDCVRIDARFVNGIAAAEAADARRYLQGLVQLVQGVGLSVTAEGVRATEDLDVLWSLGFDAATGPALQPATSPAPT</sequence>
<dbReference type="Proteomes" id="UP001365405">
    <property type="component" value="Unassembled WGS sequence"/>
</dbReference>
<dbReference type="InterPro" id="IPR043128">
    <property type="entry name" value="Rev_trsase/Diguanyl_cyclase"/>
</dbReference>
<dbReference type="Gene3D" id="3.30.70.270">
    <property type="match status" value="1"/>
</dbReference>
<name>A0ABU9CKX3_9BURK</name>
<keyword evidence="1" id="KW-0812">Transmembrane</keyword>
<comment type="caution">
    <text evidence="5">The sequence shown here is derived from an EMBL/GenBank/DDBJ whole genome shotgun (WGS) entry which is preliminary data.</text>
</comment>
<dbReference type="PROSITE" id="PS50885">
    <property type="entry name" value="HAMP"/>
    <property type="match status" value="1"/>
</dbReference>
<evidence type="ECO:0000313" key="6">
    <source>
        <dbReference type="Proteomes" id="UP001365405"/>
    </source>
</evidence>
<dbReference type="PROSITE" id="PS50887">
    <property type="entry name" value="GGDEF"/>
    <property type="match status" value="1"/>
</dbReference>
<feature type="domain" description="GGDEF" evidence="4">
    <location>
        <begin position="261"/>
        <end position="391"/>
    </location>
</feature>
<dbReference type="Gene3D" id="3.20.20.450">
    <property type="entry name" value="EAL domain"/>
    <property type="match status" value="1"/>
</dbReference>
<feature type="domain" description="EAL" evidence="2">
    <location>
        <begin position="406"/>
        <end position="648"/>
    </location>
</feature>
<evidence type="ECO:0000313" key="5">
    <source>
        <dbReference type="EMBL" id="MEK8052467.1"/>
    </source>
</evidence>
<protein>
    <submittedName>
        <fullName evidence="5">EAL domain-containing protein</fullName>
    </submittedName>
</protein>
<dbReference type="PROSITE" id="PS50883">
    <property type="entry name" value="EAL"/>
    <property type="match status" value="1"/>
</dbReference>
<evidence type="ECO:0000259" key="2">
    <source>
        <dbReference type="PROSITE" id="PS50883"/>
    </source>
</evidence>
<dbReference type="EMBL" id="JBBUTH010000009">
    <property type="protein sequence ID" value="MEK8052467.1"/>
    <property type="molecule type" value="Genomic_DNA"/>
</dbReference>
<accession>A0ABU9CKX3</accession>
<proteinExistence type="predicted"/>
<dbReference type="Pfam" id="PF00563">
    <property type="entry name" value="EAL"/>
    <property type="match status" value="1"/>
</dbReference>